<dbReference type="AlphaFoldDB" id="A0A0D7BUS6"/>
<evidence type="ECO:0000256" key="4">
    <source>
        <dbReference type="ARBA" id="ARBA00035274"/>
    </source>
</evidence>
<accession>A0A0D7BUS6</accession>
<dbReference type="InterPro" id="IPR000271">
    <property type="entry name" value="Ribosomal_bL34"/>
</dbReference>
<keyword evidence="3" id="KW-0687">Ribonucleoprotein</keyword>
<dbReference type="PANTHER" id="PTHR14503:SF4">
    <property type="entry name" value="LARGE RIBOSOMAL SUBUNIT PROTEIN BL34M"/>
    <property type="match status" value="1"/>
</dbReference>
<dbReference type="GO" id="GO:0006412">
    <property type="term" value="P:translation"/>
    <property type="evidence" value="ECO:0007669"/>
    <property type="project" value="InterPro"/>
</dbReference>
<dbReference type="Proteomes" id="UP000054007">
    <property type="component" value="Unassembled WGS sequence"/>
</dbReference>
<evidence type="ECO:0000313" key="6">
    <source>
        <dbReference type="Proteomes" id="UP000054007"/>
    </source>
</evidence>
<feature type="non-terminal residue" evidence="5">
    <location>
        <position position="1"/>
    </location>
</feature>
<dbReference type="HAMAP" id="MF_00391">
    <property type="entry name" value="Ribosomal_bL34"/>
    <property type="match status" value="1"/>
</dbReference>
<dbReference type="OrthoDB" id="431691at2759"/>
<organism evidence="5 6">
    <name type="scientific">Cylindrobasidium torrendii FP15055 ss-10</name>
    <dbReference type="NCBI Taxonomy" id="1314674"/>
    <lineage>
        <taxon>Eukaryota</taxon>
        <taxon>Fungi</taxon>
        <taxon>Dikarya</taxon>
        <taxon>Basidiomycota</taxon>
        <taxon>Agaricomycotina</taxon>
        <taxon>Agaricomycetes</taxon>
        <taxon>Agaricomycetidae</taxon>
        <taxon>Agaricales</taxon>
        <taxon>Marasmiineae</taxon>
        <taxon>Physalacriaceae</taxon>
        <taxon>Cylindrobasidium</taxon>
    </lineage>
</organism>
<keyword evidence="2" id="KW-0689">Ribosomal protein</keyword>
<dbReference type="Gene3D" id="1.10.287.3980">
    <property type="match status" value="1"/>
</dbReference>
<dbReference type="STRING" id="1314674.A0A0D7BUS6"/>
<evidence type="ECO:0000256" key="3">
    <source>
        <dbReference type="ARBA" id="ARBA00023274"/>
    </source>
</evidence>
<sequence length="88" mass="10013">AAARFTAAPAILTKPTSFLSAFLTHPVFPPNSVLGSLQQLRFKARGNEYQPSQRVRKRRHGFLARLRSKGGRKILERRKAKGRKYLTH</sequence>
<comment type="similarity">
    <text evidence="1">Belongs to the bacterial ribosomal protein bL34 family.</text>
</comment>
<evidence type="ECO:0000256" key="1">
    <source>
        <dbReference type="ARBA" id="ARBA00010111"/>
    </source>
</evidence>
<dbReference type="GO" id="GO:0005762">
    <property type="term" value="C:mitochondrial large ribosomal subunit"/>
    <property type="evidence" value="ECO:0007669"/>
    <property type="project" value="TreeGrafter"/>
</dbReference>
<dbReference type="Pfam" id="PF00468">
    <property type="entry name" value="Ribosomal_L34"/>
    <property type="match status" value="1"/>
</dbReference>
<evidence type="ECO:0000313" key="5">
    <source>
        <dbReference type="EMBL" id="KIY74248.1"/>
    </source>
</evidence>
<feature type="non-terminal residue" evidence="5">
    <location>
        <position position="88"/>
    </location>
</feature>
<keyword evidence="6" id="KW-1185">Reference proteome</keyword>
<dbReference type="PANTHER" id="PTHR14503">
    <property type="entry name" value="MITOCHONDRIAL RIBOSOMAL PROTEIN 34 FAMILY MEMBER"/>
    <property type="match status" value="1"/>
</dbReference>
<protein>
    <recommendedName>
        <fullName evidence="4">Large ribosomal subunit protein bL34m</fullName>
    </recommendedName>
</protein>
<dbReference type="FunFam" id="1.10.287.3980:FF:000001">
    <property type="entry name" value="Mitochondrial ribosomal protein L34"/>
    <property type="match status" value="1"/>
</dbReference>
<dbReference type="NCBIfam" id="TIGR01030">
    <property type="entry name" value="rpmH_bact"/>
    <property type="match status" value="1"/>
</dbReference>
<dbReference type="EMBL" id="KN880431">
    <property type="protein sequence ID" value="KIY74248.1"/>
    <property type="molecule type" value="Genomic_DNA"/>
</dbReference>
<proteinExistence type="inferred from homology"/>
<gene>
    <name evidence="5" type="ORF">CYLTODRAFT_338161</name>
</gene>
<name>A0A0D7BUS6_9AGAR</name>
<dbReference type="GO" id="GO:0003735">
    <property type="term" value="F:structural constituent of ribosome"/>
    <property type="evidence" value="ECO:0007669"/>
    <property type="project" value="InterPro"/>
</dbReference>
<reference evidence="5 6" key="1">
    <citation type="journal article" date="2015" name="Fungal Genet. Biol.">
        <title>Evolution of novel wood decay mechanisms in Agaricales revealed by the genome sequences of Fistulina hepatica and Cylindrobasidium torrendii.</title>
        <authorList>
            <person name="Floudas D."/>
            <person name="Held B.W."/>
            <person name="Riley R."/>
            <person name="Nagy L.G."/>
            <person name="Koehler G."/>
            <person name="Ransdell A.S."/>
            <person name="Younus H."/>
            <person name="Chow J."/>
            <person name="Chiniquy J."/>
            <person name="Lipzen A."/>
            <person name="Tritt A."/>
            <person name="Sun H."/>
            <person name="Haridas S."/>
            <person name="LaButti K."/>
            <person name="Ohm R.A."/>
            <person name="Kues U."/>
            <person name="Blanchette R.A."/>
            <person name="Grigoriev I.V."/>
            <person name="Minto R.E."/>
            <person name="Hibbett D.S."/>
        </authorList>
    </citation>
    <scope>NUCLEOTIDE SEQUENCE [LARGE SCALE GENOMIC DNA]</scope>
    <source>
        <strain evidence="5 6">FP15055 ss-10</strain>
    </source>
</reference>
<evidence type="ECO:0000256" key="2">
    <source>
        <dbReference type="ARBA" id="ARBA00022980"/>
    </source>
</evidence>